<dbReference type="Proteomes" id="UP001552299">
    <property type="component" value="Unassembled WGS sequence"/>
</dbReference>
<sequence length="519" mass="57616">METEKLDELLPPAMATTKRTRFRTREVSSRYMIPPSPRSTPSSPMHLSSTSSSIRNQLNNQKTRVLSAPSSPDVSDSESESSSRYADENQHSFATPLPAIMQRKGQKTPKRSVVRILSDNMRDTSLTQNVQHYNSRLNTRVGTPIARDRGLGTPRPVLYSQTQFRSRKKTANHEGRSKALTPFPGLMASSSKKSCSSVDSGTESCSISSLGGLCNSPPIRTQGNCRARKALELRSSMPEADLLPTSSRKPAEVEELMLRHSLNSGLSICQPNPLNLVKIGSSRTSVQEMCNLGRFFLPPQPPSTRLGLDMKKGKKGCGTKEDVHVLNLLHNQYLQWRFVNAVAEPAVKARSNTTKRSLSEVAKKLEVLRDSVIDKRMELEKLLRLKKLFNIVDVEMPYLEEWALTDGQYSNSLSGTIKALKDASIRLPVIGHVRVDVRELKESIHSATSMLESFSSSIERLSPKANGTAKEMSELAKVVSREKALIEECGGLISEVQRLQVKECSLRSTLMQVKRSSIL</sequence>
<keyword evidence="4" id="KW-1185">Reference proteome</keyword>
<gene>
    <name evidence="3" type="ORF">M5K25_015820</name>
</gene>
<proteinExistence type="inferred from homology"/>
<feature type="compositionally biased region" description="Low complexity" evidence="2">
    <location>
        <begin position="39"/>
        <end position="53"/>
    </location>
</feature>
<dbReference type="InterPro" id="IPR007573">
    <property type="entry name" value="QWRF"/>
</dbReference>
<evidence type="ECO:0000256" key="2">
    <source>
        <dbReference type="SAM" id="MobiDB-lite"/>
    </source>
</evidence>
<evidence type="ECO:0000313" key="3">
    <source>
        <dbReference type="EMBL" id="KAL0915408.1"/>
    </source>
</evidence>
<dbReference type="PANTHER" id="PTHR31807">
    <property type="entry name" value="AUGMIN FAMILY MEMBER"/>
    <property type="match status" value="1"/>
</dbReference>
<protein>
    <submittedName>
        <fullName evidence="3">Uncharacterized protein</fullName>
    </submittedName>
</protein>
<evidence type="ECO:0000313" key="4">
    <source>
        <dbReference type="Proteomes" id="UP001552299"/>
    </source>
</evidence>
<feature type="compositionally biased region" description="Polar residues" evidence="2">
    <location>
        <begin position="54"/>
        <end position="64"/>
    </location>
</feature>
<feature type="region of interest" description="Disordered" evidence="2">
    <location>
        <begin position="1"/>
        <end position="111"/>
    </location>
</feature>
<comment type="similarity">
    <text evidence="1">Belongs to the QWRF family.</text>
</comment>
<evidence type="ECO:0000256" key="1">
    <source>
        <dbReference type="ARBA" id="ARBA00010016"/>
    </source>
</evidence>
<feature type="region of interest" description="Disordered" evidence="2">
    <location>
        <begin position="163"/>
        <end position="194"/>
    </location>
</feature>
<comment type="caution">
    <text evidence="3">The sequence shown here is derived from an EMBL/GenBank/DDBJ whole genome shotgun (WGS) entry which is preliminary data.</text>
</comment>
<dbReference type="PANTHER" id="PTHR31807:SF6">
    <property type="entry name" value="PROTEIN ENDOSPERM DEFECTIVE 1-RELATED"/>
    <property type="match status" value="1"/>
</dbReference>
<accession>A0ABD0URA8</accession>
<dbReference type="EMBL" id="JANQDX010000012">
    <property type="protein sequence ID" value="KAL0915408.1"/>
    <property type="molecule type" value="Genomic_DNA"/>
</dbReference>
<organism evidence="3 4">
    <name type="scientific">Dendrobium thyrsiflorum</name>
    <name type="common">Pinecone-like raceme dendrobium</name>
    <name type="synonym">Orchid</name>
    <dbReference type="NCBI Taxonomy" id="117978"/>
    <lineage>
        <taxon>Eukaryota</taxon>
        <taxon>Viridiplantae</taxon>
        <taxon>Streptophyta</taxon>
        <taxon>Embryophyta</taxon>
        <taxon>Tracheophyta</taxon>
        <taxon>Spermatophyta</taxon>
        <taxon>Magnoliopsida</taxon>
        <taxon>Liliopsida</taxon>
        <taxon>Asparagales</taxon>
        <taxon>Orchidaceae</taxon>
        <taxon>Epidendroideae</taxon>
        <taxon>Malaxideae</taxon>
        <taxon>Dendrobiinae</taxon>
        <taxon>Dendrobium</taxon>
    </lineage>
</organism>
<dbReference type="Pfam" id="PF04484">
    <property type="entry name" value="QWRF"/>
    <property type="match status" value="1"/>
</dbReference>
<dbReference type="AlphaFoldDB" id="A0ABD0URA8"/>
<name>A0ABD0URA8_DENTH</name>
<reference evidence="3 4" key="1">
    <citation type="journal article" date="2024" name="Plant Biotechnol. J.">
        <title>Dendrobium thyrsiflorum genome and its molecular insights into genes involved in important horticultural traits.</title>
        <authorList>
            <person name="Chen B."/>
            <person name="Wang J.Y."/>
            <person name="Zheng P.J."/>
            <person name="Li K.L."/>
            <person name="Liang Y.M."/>
            <person name="Chen X.F."/>
            <person name="Zhang C."/>
            <person name="Zhao X."/>
            <person name="He X."/>
            <person name="Zhang G.Q."/>
            <person name="Liu Z.J."/>
            <person name="Xu Q."/>
        </authorList>
    </citation>
    <scope>NUCLEOTIDE SEQUENCE [LARGE SCALE GENOMIC DNA]</scope>
    <source>
        <strain evidence="3">GZMU011</strain>
    </source>
</reference>